<accession>A0A6J2U001</accession>
<evidence type="ECO:0000256" key="1">
    <source>
        <dbReference type="ARBA" id="ARBA00004286"/>
    </source>
</evidence>
<dbReference type="Proteomes" id="UP000504634">
    <property type="component" value="Unplaced"/>
</dbReference>
<feature type="compositionally biased region" description="Low complexity" evidence="6">
    <location>
        <begin position="472"/>
        <end position="494"/>
    </location>
</feature>
<dbReference type="SMART" id="SM00248">
    <property type="entry name" value="ANK"/>
    <property type="match status" value="6"/>
</dbReference>
<evidence type="ECO:0000256" key="3">
    <source>
        <dbReference type="ARBA" id="ARBA00022603"/>
    </source>
</evidence>
<feature type="compositionally biased region" description="Basic and acidic residues" evidence="6">
    <location>
        <begin position="265"/>
        <end position="282"/>
    </location>
</feature>
<dbReference type="RefSeq" id="XP_030382046.1">
    <property type="nucleotide sequence ID" value="XM_030526186.1"/>
</dbReference>
<dbReference type="CTD" id="30971"/>
<dbReference type="InterPro" id="IPR047762">
    <property type="entry name" value="EHMT_CRR"/>
</dbReference>
<feature type="compositionally biased region" description="Basic and acidic residues" evidence="6">
    <location>
        <begin position="644"/>
        <end position="660"/>
    </location>
</feature>
<feature type="compositionally biased region" description="Low complexity" evidence="6">
    <location>
        <begin position="283"/>
        <end position="297"/>
    </location>
</feature>
<feature type="domain" description="Pre-SET" evidence="8">
    <location>
        <begin position="1664"/>
        <end position="1728"/>
    </location>
</feature>
<feature type="compositionally biased region" description="Low complexity" evidence="6">
    <location>
        <begin position="1243"/>
        <end position="1254"/>
    </location>
</feature>
<organism evidence="9 10">
    <name type="scientific">Drosophila lebanonensis</name>
    <name type="common">Fruit fly</name>
    <name type="synonym">Scaptodrosophila lebanonensis</name>
    <dbReference type="NCBI Taxonomy" id="7225"/>
    <lineage>
        <taxon>Eukaryota</taxon>
        <taxon>Metazoa</taxon>
        <taxon>Ecdysozoa</taxon>
        <taxon>Arthropoda</taxon>
        <taxon>Hexapoda</taxon>
        <taxon>Insecta</taxon>
        <taxon>Pterygota</taxon>
        <taxon>Neoptera</taxon>
        <taxon>Endopterygota</taxon>
        <taxon>Diptera</taxon>
        <taxon>Brachycera</taxon>
        <taxon>Muscomorpha</taxon>
        <taxon>Ephydroidea</taxon>
        <taxon>Drosophilidae</taxon>
        <taxon>Scaptodrosophila</taxon>
    </lineage>
</organism>
<dbReference type="GO" id="GO:0046974">
    <property type="term" value="F:histone H3K9 methyltransferase activity"/>
    <property type="evidence" value="ECO:0007669"/>
    <property type="project" value="TreeGrafter"/>
</dbReference>
<dbReference type="InterPro" id="IPR001214">
    <property type="entry name" value="SET_dom"/>
</dbReference>
<feature type="region of interest" description="Disordered" evidence="6">
    <location>
        <begin position="331"/>
        <end position="379"/>
    </location>
</feature>
<name>A0A6J2U001_DROLE</name>
<reference evidence="10" key="1">
    <citation type="submission" date="2025-08" db="UniProtKB">
        <authorList>
            <consortium name="RefSeq"/>
        </authorList>
    </citation>
    <scope>IDENTIFICATION</scope>
    <source>
        <strain evidence="10">11010-0011.00</strain>
        <tissue evidence="10">Whole body</tissue>
    </source>
</reference>
<dbReference type="PANTHER" id="PTHR46307">
    <property type="entry name" value="G9A, ISOFORM B"/>
    <property type="match status" value="1"/>
</dbReference>
<feature type="region of interest" description="Disordered" evidence="6">
    <location>
        <begin position="977"/>
        <end position="1017"/>
    </location>
</feature>
<feature type="compositionally biased region" description="Basic and acidic residues" evidence="6">
    <location>
        <begin position="190"/>
        <end position="200"/>
    </location>
</feature>
<dbReference type="PROSITE" id="PS50088">
    <property type="entry name" value="ANK_REPEAT"/>
    <property type="match status" value="4"/>
</dbReference>
<feature type="repeat" description="ANK" evidence="5">
    <location>
        <begin position="1466"/>
        <end position="1498"/>
    </location>
</feature>
<keyword evidence="9" id="KW-1185">Reference proteome</keyword>
<keyword evidence="3" id="KW-0808">Transferase</keyword>
<feature type="repeat" description="ANK" evidence="5">
    <location>
        <begin position="1533"/>
        <end position="1565"/>
    </location>
</feature>
<feature type="compositionally biased region" description="Low complexity" evidence="6">
    <location>
        <begin position="525"/>
        <end position="535"/>
    </location>
</feature>
<dbReference type="SUPFAM" id="SSF82199">
    <property type="entry name" value="SET domain"/>
    <property type="match status" value="1"/>
</dbReference>
<dbReference type="PROSITE" id="PS50280">
    <property type="entry name" value="SET"/>
    <property type="match status" value="1"/>
</dbReference>
<feature type="region of interest" description="Disordered" evidence="6">
    <location>
        <begin position="811"/>
        <end position="869"/>
    </location>
</feature>
<comment type="subcellular location">
    <subcellularLocation>
        <location evidence="1">Chromosome</location>
    </subcellularLocation>
</comment>
<feature type="compositionally biased region" description="Polar residues" evidence="6">
    <location>
        <begin position="747"/>
        <end position="768"/>
    </location>
</feature>
<feature type="compositionally biased region" description="Low complexity" evidence="6">
    <location>
        <begin position="246"/>
        <end position="264"/>
    </location>
</feature>
<feature type="compositionally biased region" description="Polar residues" evidence="6">
    <location>
        <begin position="1271"/>
        <end position="1288"/>
    </location>
</feature>
<feature type="region of interest" description="Disordered" evidence="6">
    <location>
        <begin position="1243"/>
        <end position="1288"/>
    </location>
</feature>
<dbReference type="InterPro" id="IPR002110">
    <property type="entry name" value="Ankyrin_rpt"/>
</dbReference>
<dbReference type="GO" id="GO:0000785">
    <property type="term" value="C:chromatin"/>
    <property type="evidence" value="ECO:0007669"/>
    <property type="project" value="TreeGrafter"/>
</dbReference>
<dbReference type="InterPro" id="IPR036770">
    <property type="entry name" value="Ankyrin_rpt-contain_sf"/>
</dbReference>
<keyword evidence="5" id="KW-0040">ANK repeat</keyword>
<proteinExistence type="predicted"/>
<protein>
    <submittedName>
        <fullName evidence="10">Uncharacterized protein LOC115629669 isoform X1</fullName>
    </submittedName>
</protein>
<evidence type="ECO:0000256" key="5">
    <source>
        <dbReference type="PROSITE-ProRule" id="PRU00023"/>
    </source>
</evidence>
<feature type="region of interest" description="Disordered" evidence="6">
    <location>
        <begin position="450"/>
        <end position="660"/>
    </location>
</feature>
<dbReference type="GeneID" id="115629669"/>
<dbReference type="SMART" id="SM00468">
    <property type="entry name" value="PreSET"/>
    <property type="match status" value="1"/>
</dbReference>
<feature type="domain" description="SET" evidence="7">
    <location>
        <begin position="1731"/>
        <end position="1846"/>
    </location>
</feature>
<dbReference type="GO" id="GO:0000122">
    <property type="term" value="P:negative regulation of transcription by RNA polymerase II"/>
    <property type="evidence" value="ECO:0007669"/>
    <property type="project" value="TreeGrafter"/>
</dbReference>
<dbReference type="SUPFAM" id="SSF48403">
    <property type="entry name" value="Ankyrin repeat"/>
    <property type="match status" value="1"/>
</dbReference>
<feature type="repeat" description="ANK" evidence="5">
    <location>
        <begin position="1423"/>
        <end position="1445"/>
    </location>
</feature>
<dbReference type="PRINTS" id="PR01415">
    <property type="entry name" value="ANKYRIN"/>
</dbReference>
<feature type="repeat" description="ANK" evidence="5">
    <location>
        <begin position="1499"/>
        <end position="1532"/>
    </location>
</feature>
<dbReference type="OrthoDB" id="616263at2759"/>
<evidence type="ECO:0000313" key="9">
    <source>
        <dbReference type="Proteomes" id="UP000504634"/>
    </source>
</evidence>
<feature type="compositionally biased region" description="Low complexity" evidence="6">
    <location>
        <begin position="62"/>
        <end position="83"/>
    </location>
</feature>
<dbReference type="InterPro" id="IPR046341">
    <property type="entry name" value="SET_dom_sf"/>
</dbReference>
<keyword evidence="3" id="KW-0489">Methyltransferase</keyword>
<keyword evidence="4" id="KW-0949">S-adenosyl-L-methionine</keyword>
<sequence>MSEIADLLTSMASTFNSDCATSTAEGGTLLNRELAEDKTVKWRNLANNQFACKDKEKKQQTSNNNNNSSSNNASSSNINNNNNKCEDEATAKAAVVVCVESKAEVGAELDTKQTTVDAQPQDTQNDATVTTTTNAAVAAAVQLDKAKDLEQDINITNKTTEQSTTSKSGKDNLKDEILSATDSNVAAVENKAEDEKDVKLKAATAGTTETADELSLQGQTSSEGGANATASAETKSTVLAMPALATTPTPTSAEPIETSEATAKATEKPTETTAADDAKQTAEAESTIATATTAAGVDGDGSDDNAAATTKTSHSLVKLEQETEATLPNAAAAADAAGAPATTTVATSTEGIKTEKELPEEEQQHKQEEKKQTQQEEQQVRVNEQTLTLTTTDNNNVKSTLAAAAAASAALTAAIPELAPLVVNSVAGGADATDSNDDIAATAANAAAAECADKNEQNTAANSRRLRRTPRPTDTTTPTPTATASPTPTTQPQQETERAQSVNKVESLPGETSEAVDVKKEPEKGSGTTNNSSGSDDVAGGPTATATSPPPAPKRGRGRTKKIKMDADQTNVESSCSEAVPTTEEPAESSSPPAVERKVGRKRKQPEEDVSQQLGDVVVKTETDEDAATPKDDPKKMRRSVRLGNKDHFKPVDGHGWEELKTEKEPLATVAGTVADLANTELTSTVILPRGGATTVLDEKTPPKKRGRKAKIPATVTTTAATATVTMTVSAAALTKTEVVQAIPSKHSLTPTGNSPLSNGSKRVTTSGAEAVQLPKRSKRRIKPTPKILANDELRCEFETKHIERMTHWEAAGTPGSSGNMGDGHFETPPQHPCGGNSSSSTSRQKSERSDGSGVDSQHPAGSNAIKKRLFKSSRDIKNSDAALWAKSQIPPCPDVDEFLSEIKASKLNANRSPEERKLNKKQLRKLAKQKEKHLKHLGLQRNNSGEASDNDSSNTDNEEFVPTIRVHVGKPSVTLRLRNTSKETSSTMTTATQPKTALAPPQPAAPKVPRRVGAGVGRPPKYVDVAASEPSATVDHSQLHSLNSTILAAAGGEAAATLPNVSSKSGATKFICLCQKSSQYYARNAPDASYCCAIDNIDEQKIGCCNELSAEVHNLLRPSQRVGYMILCDEHKKRLQSHNCCAGCGIFCTQGKFVLCKQQHFFHPDCAQRFILNSPYDPQQSASSYTSPILVLKCPHCGVDTPERTSTVTMKCQTLPVFLPTQKSKIKPAKLTTSAHLSQFSASSANGSNKSGSKGAGGGRSKSGNKNNGTRSKASATSAGHNQNNTINFEQLIPESVMNVVLRGRMVSASGRVTTEFTSGDMYYAVQNDDLERVAEILAADYNVLTRMREFQNGTCLHLVAHSGTLQMAYLLLCKGASSQDFINIVDNDLRTATMCAVMNDKCDILNLFVQCGADVSIKGPDGKTSLHIAAKLGNLEATKLIVESYRASRNIASFLSFIDAQDEGGWTAMVWAAELGHTDIVSLLLNHGADPNICDNDNNTVLHWSTLHNDGLETITVLLQAGADCNVQNVEGDTPLHIACRHSVTRMCIALIANGADLMIKNKAEQLPFDCIPNEESECGRTVGFNMQMRSFRPLGLRTRVVCADVSNGREVRPIQAVRNELTMSEHEDEADTLMLPDFKYITKCIILQNSVQIDSRVSQMRICSCLDSCSSDMCQCNGASSQNWYTAESRLICEFNYDDPAVIFECNDVCGCNKLSCKNRVVQNGIRTPLQIVECEESVKGWGVRALANVPKGTYVANYAGEILTEHEADRRTDDSYYYDLDNGHCIDANYYGNVSRFFNHSCEPNILPVRVFYEHQDYRFPKIAFFACRDIDAGEEICYDYGDKFWRAEQRSGGCRCLAPSCKYTTQTPSSNASPTASLGNDPDVMPSIGAAEGVVQAFA</sequence>
<dbReference type="FunFam" id="1.25.40.20:FF:000371">
    <property type="entry name" value="G9a, isoform B"/>
    <property type="match status" value="1"/>
</dbReference>
<dbReference type="GO" id="GO:0032259">
    <property type="term" value="P:methylation"/>
    <property type="evidence" value="ECO:0007669"/>
    <property type="project" value="UniProtKB-KW"/>
</dbReference>
<evidence type="ECO:0000313" key="10">
    <source>
        <dbReference type="RefSeq" id="XP_030382046.1"/>
    </source>
</evidence>
<feature type="compositionally biased region" description="Polar residues" evidence="6">
    <location>
        <begin position="216"/>
        <end position="233"/>
    </location>
</feature>
<feature type="compositionally biased region" description="Polar residues" evidence="6">
    <location>
        <begin position="941"/>
        <end position="956"/>
    </location>
</feature>
<dbReference type="CDD" id="cd20905">
    <property type="entry name" value="EHMT_ZBD"/>
    <property type="match status" value="1"/>
</dbReference>
<dbReference type="Gene3D" id="1.25.40.20">
    <property type="entry name" value="Ankyrin repeat-containing domain"/>
    <property type="match status" value="2"/>
</dbReference>
<dbReference type="PANTHER" id="PTHR46307:SF4">
    <property type="entry name" value="G9A, ISOFORM B"/>
    <property type="match status" value="1"/>
</dbReference>
<feature type="region of interest" description="Disordered" evidence="6">
    <location>
        <begin position="911"/>
        <end position="961"/>
    </location>
</feature>
<feature type="compositionally biased region" description="Basic and acidic residues" evidence="6">
    <location>
        <begin position="352"/>
        <end position="374"/>
    </location>
</feature>
<dbReference type="Pfam" id="PF12796">
    <property type="entry name" value="Ank_2"/>
    <property type="match status" value="2"/>
</dbReference>
<feature type="compositionally biased region" description="Polar residues" evidence="6">
    <location>
        <begin position="568"/>
        <end position="577"/>
    </location>
</feature>
<feature type="compositionally biased region" description="Basic residues" evidence="6">
    <location>
        <begin position="919"/>
        <end position="939"/>
    </location>
</feature>
<dbReference type="GO" id="GO:0008270">
    <property type="term" value="F:zinc ion binding"/>
    <property type="evidence" value="ECO:0007669"/>
    <property type="project" value="InterPro"/>
</dbReference>
<evidence type="ECO:0000256" key="2">
    <source>
        <dbReference type="ARBA" id="ARBA00022454"/>
    </source>
</evidence>
<dbReference type="Pfam" id="PF05033">
    <property type="entry name" value="Pre-SET"/>
    <property type="match status" value="1"/>
</dbReference>
<feature type="region of interest" description="Disordered" evidence="6">
    <location>
        <begin position="246"/>
        <end position="316"/>
    </location>
</feature>
<feature type="compositionally biased region" description="Low complexity" evidence="6">
    <location>
        <begin position="331"/>
        <end position="349"/>
    </location>
</feature>
<feature type="region of interest" description="Disordered" evidence="6">
    <location>
        <begin position="51"/>
        <end position="84"/>
    </location>
</feature>
<feature type="compositionally biased region" description="Polar residues" evidence="6">
    <location>
        <begin position="983"/>
        <end position="996"/>
    </location>
</feature>
<dbReference type="InterPro" id="IPR043550">
    <property type="entry name" value="EHMT1/EHMT2"/>
</dbReference>
<gene>
    <name evidence="10" type="primary">LOC115629669</name>
</gene>
<dbReference type="FunFam" id="1.25.40.20:FF:000630">
    <property type="entry name" value="G9a, isoform B"/>
    <property type="match status" value="1"/>
</dbReference>
<dbReference type="PROSITE" id="PS50867">
    <property type="entry name" value="PRE_SET"/>
    <property type="match status" value="1"/>
</dbReference>
<dbReference type="SMART" id="SM00317">
    <property type="entry name" value="SET"/>
    <property type="match status" value="1"/>
</dbReference>
<evidence type="ECO:0000256" key="6">
    <source>
        <dbReference type="SAM" id="MobiDB-lite"/>
    </source>
</evidence>
<evidence type="ECO:0000259" key="7">
    <source>
        <dbReference type="PROSITE" id="PS50280"/>
    </source>
</evidence>
<dbReference type="InterPro" id="IPR007728">
    <property type="entry name" value="Pre-SET_dom"/>
</dbReference>
<keyword evidence="2" id="KW-0158">Chromosome</keyword>
<dbReference type="CDD" id="cd10543">
    <property type="entry name" value="SET_EHMT"/>
    <property type="match status" value="1"/>
</dbReference>
<dbReference type="GO" id="GO:0005634">
    <property type="term" value="C:nucleus"/>
    <property type="evidence" value="ECO:0007669"/>
    <property type="project" value="InterPro"/>
</dbReference>
<dbReference type="Pfam" id="PF21533">
    <property type="entry name" value="EHMT1-2_CRR"/>
    <property type="match status" value="1"/>
</dbReference>
<dbReference type="Pfam" id="PF00023">
    <property type="entry name" value="Ank"/>
    <property type="match status" value="1"/>
</dbReference>
<evidence type="ECO:0000259" key="8">
    <source>
        <dbReference type="PROSITE" id="PS50867"/>
    </source>
</evidence>
<dbReference type="PROSITE" id="PS50297">
    <property type="entry name" value="ANK_REP_REGION"/>
    <property type="match status" value="3"/>
</dbReference>
<dbReference type="Gene3D" id="2.170.270.10">
    <property type="entry name" value="SET domain"/>
    <property type="match status" value="1"/>
</dbReference>
<feature type="region of interest" description="Disordered" evidence="6">
    <location>
        <begin position="186"/>
        <end position="233"/>
    </location>
</feature>
<dbReference type="Pfam" id="PF00856">
    <property type="entry name" value="SET"/>
    <property type="match status" value="1"/>
</dbReference>
<evidence type="ECO:0000256" key="4">
    <source>
        <dbReference type="ARBA" id="ARBA00022691"/>
    </source>
</evidence>
<feature type="region of interest" description="Disordered" evidence="6">
    <location>
        <begin position="745"/>
        <end position="787"/>
    </location>
</feature>
<dbReference type="GO" id="GO:0002039">
    <property type="term" value="F:p53 binding"/>
    <property type="evidence" value="ECO:0007669"/>
    <property type="project" value="InterPro"/>
</dbReference>